<protein>
    <submittedName>
        <fullName evidence="1">Uncharacterized protein</fullName>
    </submittedName>
</protein>
<evidence type="ECO:0000313" key="2">
    <source>
        <dbReference type="Proteomes" id="UP000275078"/>
    </source>
</evidence>
<dbReference type="Proteomes" id="UP000275078">
    <property type="component" value="Unassembled WGS sequence"/>
</dbReference>
<sequence length="121" mass="13833">MRLEESPYLKQDPEPIATSNPFDCKNVSIIIEKQDHLPSKLALSPPPSPISRRYHLEIETISCYPSHSREKSRSRGFLDVYCLSRSSNSSQLDSLVMARIRSGAESHRPHVYLKSEVKPWP</sequence>
<reference evidence="1 2" key="1">
    <citation type="journal article" date="2018" name="Nat. Ecol. Evol.">
        <title>Pezizomycetes genomes reveal the molecular basis of ectomycorrhizal truffle lifestyle.</title>
        <authorList>
            <person name="Murat C."/>
            <person name="Payen T."/>
            <person name="Noel B."/>
            <person name="Kuo A."/>
            <person name="Morin E."/>
            <person name="Chen J."/>
            <person name="Kohler A."/>
            <person name="Krizsan K."/>
            <person name="Balestrini R."/>
            <person name="Da Silva C."/>
            <person name="Montanini B."/>
            <person name="Hainaut M."/>
            <person name="Levati E."/>
            <person name="Barry K.W."/>
            <person name="Belfiori B."/>
            <person name="Cichocki N."/>
            <person name="Clum A."/>
            <person name="Dockter R.B."/>
            <person name="Fauchery L."/>
            <person name="Guy J."/>
            <person name="Iotti M."/>
            <person name="Le Tacon F."/>
            <person name="Lindquist E.A."/>
            <person name="Lipzen A."/>
            <person name="Malagnac F."/>
            <person name="Mello A."/>
            <person name="Molinier V."/>
            <person name="Miyauchi S."/>
            <person name="Poulain J."/>
            <person name="Riccioni C."/>
            <person name="Rubini A."/>
            <person name="Sitrit Y."/>
            <person name="Splivallo R."/>
            <person name="Traeger S."/>
            <person name="Wang M."/>
            <person name="Zifcakova L."/>
            <person name="Wipf D."/>
            <person name="Zambonelli A."/>
            <person name="Paolocci F."/>
            <person name="Nowrousian M."/>
            <person name="Ottonello S."/>
            <person name="Baldrian P."/>
            <person name="Spatafora J.W."/>
            <person name="Henrissat B."/>
            <person name="Nagy L.G."/>
            <person name="Aury J.M."/>
            <person name="Wincker P."/>
            <person name="Grigoriev I.V."/>
            <person name="Bonfante P."/>
            <person name="Martin F.M."/>
        </authorList>
    </citation>
    <scope>NUCLEOTIDE SEQUENCE [LARGE SCALE GENOMIC DNA]</scope>
    <source>
        <strain evidence="1 2">RN42</strain>
    </source>
</reference>
<gene>
    <name evidence="1" type="ORF">BJ508DRAFT_416581</name>
</gene>
<name>A0A3N4HXH4_ASCIM</name>
<accession>A0A3N4HXH4</accession>
<proteinExistence type="predicted"/>
<dbReference type="EMBL" id="ML119712">
    <property type="protein sequence ID" value="RPA78389.1"/>
    <property type="molecule type" value="Genomic_DNA"/>
</dbReference>
<organism evidence="1 2">
    <name type="scientific">Ascobolus immersus RN42</name>
    <dbReference type="NCBI Taxonomy" id="1160509"/>
    <lineage>
        <taxon>Eukaryota</taxon>
        <taxon>Fungi</taxon>
        <taxon>Dikarya</taxon>
        <taxon>Ascomycota</taxon>
        <taxon>Pezizomycotina</taxon>
        <taxon>Pezizomycetes</taxon>
        <taxon>Pezizales</taxon>
        <taxon>Ascobolaceae</taxon>
        <taxon>Ascobolus</taxon>
    </lineage>
</organism>
<dbReference type="AlphaFoldDB" id="A0A3N4HXH4"/>
<evidence type="ECO:0000313" key="1">
    <source>
        <dbReference type="EMBL" id="RPA78389.1"/>
    </source>
</evidence>
<keyword evidence="2" id="KW-1185">Reference proteome</keyword>